<proteinExistence type="predicted"/>
<evidence type="ECO:0000313" key="3">
    <source>
        <dbReference type="Proteomes" id="UP000176645"/>
    </source>
</evidence>
<reference evidence="2 3" key="1">
    <citation type="journal article" date="2016" name="Nat. Commun.">
        <title>Thousands of microbial genomes shed light on interconnected biogeochemical processes in an aquifer system.</title>
        <authorList>
            <person name="Anantharaman K."/>
            <person name="Brown C.T."/>
            <person name="Hug L.A."/>
            <person name="Sharon I."/>
            <person name="Castelle C.J."/>
            <person name="Probst A.J."/>
            <person name="Thomas B.C."/>
            <person name="Singh A."/>
            <person name="Wilkins M.J."/>
            <person name="Karaoz U."/>
            <person name="Brodie E.L."/>
            <person name="Williams K.H."/>
            <person name="Hubbard S.S."/>
            <person name="Banfield J.F."/>
        </authorList>
    </citation>
    <scope>NUCLEOTIDE SEQUENCE [LARGE SCALE GENOMIC DNA]</scope>
</reference>
<keyword evidence="1" id="KW-1133">Transmembrane helix</keyword>
<dbReference type="Pfam" id="PF18933">
    <property type="entry name" value="PsbP_2"/>
    <property type="match status" value="1"/>
</dbReference>
<feature type="transmembrane region" description="Helical" evidence="1">
    <location>
        <begin position="21"/>
        <end position="43"/>
    </location>
</feature>
<keyword evidence="1" id="KW-0812">Transmembrane</keyword>
<dbReference type="Proteomes" id="UP000176645">
    <property type="component" value="Unassembled WGS sequence"/>
</dbReference>
<organism evidence="2 3">
    <name type="scientific">Candidatus Woykebacteria bacterium RBG_19FT_COMBO_43_10</name>
    <dbReference type="NCBI Taxonomy" id="1802598"/>
    <lineage>
        <taxon>Bacteria</taxon>
        <taxon>Candidatus Woykeibacteriota</taxon>
    </lineage>
</organism>
<evidence type="ECO:0008006" key="4">
    <source>
        <dbReference type="Google" id="ProtNLM"/>
    </source>
</evidence>
<comment type="caution">
    <text evidence="2">The sequence shown here is derived from an EMBL/GenBank/DDBJ whole genome shotgun (WGS) entry which is preliminary data.</text>
</comment>
<accession>A0A1G1WKQ3</accession>
<gene>
    <name evidence="2" type="ORF">A2Z42_03165</name>
</gene>
<evidence type="ECO:0000313" key="2">
    <source>
        <dbReference type="EMBL" id="OGY28338.1"/>
    </source>
</evidence>
<sequence>MPDVSTESQITPSQRAINWKTILIIVVIGTVLIGLGVLIYLVLQPREEATAPSAKIPTSSAKKDELLDWKVYSSKTLGVSVKYPNNWDEPTEIETTVIFDGNDPVLGLVNVELDKESADESFYIELSKMEVNKPESIIDPSSVIITRLSDIIVDGYDGLVMTKTKKSKNELIYNLFIKKSDDYYRLIVFGKETKQTETKKLFDNIVSTFKFLD</sequence>
<dbReference type="EMBL" id="MHCU01000004">
    <property type="protein sequence ID" value="OGY28338.1"/>
    <property type="molecule type" value="Genomic_DNA"/>
</dbReference>
<dbReference type="AlphaFoldDB" id="A0A1G1WKQ3"/>
<evidence type="ECO:0000256" key="1">
    <source>
        <dbReference type="SAM" id="Phobius"/>
    </source>
</evidence>
<name>A0A1G1WKQ3_9BACT</name>
<protein>
    <recommendedName>
        <fullName evidence="4">PsbP C-terminal domain-containing protein</fullName>
    </recommendedName>
</protein>
<keyword evidence="1" id="KW-0472">Membrane</keyword>